<dbReference type="InterPro" id="IPR012675">
    <property type="entry name" value="Beta-grasp_dom_sf"/>
</dbReference>
<accession>A0A1Z9YXX4</accession>
<sequence>MSQVTFEFYGVLADVAETTEYTLEIKLPTLLADALATLVTDKPQIEAHLERCACAIGDSIVRRDTVLSQNTLVALLPPVAGG</sequence>
<dbReference type="RefSeq" id="WP_087620657.1">
    <property type="nucleotide sequence ID" value="NZ_NEXX01000003.1"/>
</dbReference>
<dbReference type="SUPFAM" id="SSF54285">
    <property type="entry name" value="MoaD/ThiS"/>
    <property type="match status" value="1"/>
</dbReference>
<dbReference type="Proteomes" id="UP000196536">
    <property type="component" value="Unassembled WGS sequence"/>
</dbReference>
<evidence type="ECO:0000313" key="1">
    <source>
        <dbReference type="EMBL" id="OUY07058.1"/>
    </source>
</evidence>
<evidence type="ECO:0000313" key="2">
    <source>
        <dbReference type="Proteomes" id="UP000196536"/>
    </source>
</evidence>
<dbReference type="Pfam" id="PF02597">
    <property type="entry name" value="ThiS"/>
    <property type="match status" value="1"/>
</dbReference>
<reference evidence="1 2" key="1">
    <citation type="submission" date="2017-05" db="EMBL/GenBank/DDBJ databases">
        <title>Acinetobacter populi ANC 5415 (= PBJ7), whole genome shotgun sequencing project.</title>
        <authorList>
            <person name="Nemec A."/>
            <person name="Radolfova-Krizova L."/>
        </authorList>
    </citation>
    <scope>NUCLEOTIDE SEQUENCE [LARGE SCALE GENOMIC DNA]</scope>
    <source>
        <strain evidence="1 2">PBJ7</strain>
    </source>
</reference>
<evidence type="ECO:0008006" key="3">
    <source>
        <dbReference type="Google" id="ProtNLM"/>
    </source>
</evidence>
<dbReference type="InterPro" id="IPR003749">
    <property type="entry name" value="ThiS/MoaD-like"/>
</dbReference>
<dbReference type="OrthoDB" id="6702804at2"/>
<dbReference type="EMBL" id="NEXX01000003">
    <property type="protein sequence ID" value="OUY07058.1"/>
    <property type="molecule type" value="Genomic_DNA"/>
</dbReference>
<protein>
    <recommendedName>
        <fullName evidence="3">Molybdopterin synthase sulfur carrier subunit</fullName>
    </recommendedName>
</protein>
<organism evidence="1 2">
    <name type="scientific">Acinetobacter populi</name>
    <dbReference type="NCBI Taxonomy" id="1582270"/>
    <lineage>
        <taxon>Bacteria</taxon>
        <taxon>Pseudomonadati</taxon>
        <taxon>Pseudomonadota</taxon>
        <taxon>Gammaproteobacteria</taxon>
        <taxon>Moraxellales</taxon>
        <taxon>Moraxellaceae</taxon>
        <taxon>Acinetobacter</taxon>
    </lineage>
</organism>
<gene>
    <name evidence="1" type="ORF">CAP51_10230</name>
</gene>
<name>A0A1Z9YXX4_9GAMM</name>
<dbReference type="AlphaFoldDB" id="A0A1Z9YXX4"/>
<dbReference type="InterPro" id="IPR016155">
    <property type="entry name" value="Mopterin_synth/thiamin_S_b"/>
</dbReference>
<proteinExistence type="predicted"/>
<comment type="caution">
    <text evidence="1">The sequence shown here is derived from an EMBL/GenBank/DDBJ whole genome shotgun (WGS) entry which is preliminary data.</text>
</comment>
<keyword evidence="2" id="KW-1185">Reference proteome</keyword>
<dbReference type="Gene3D" id="3.10.20.30">
    <property type="match status" value="1"/>
</dbReference>